<evidence type="ECO:0000313" key="3">
    <source>
        <dbReference type="EMBL" id="AMN35787.1"/>
    </source>
</evidence>
<dbReference type="RefSeq" id="WP_061428155.1">
    <property type="nucleotide sequence ID" value="NZ_CATNZO010000001.1"/>
</dbReference>
<protein>
    <submittedName>
        <fullName evidence="3">Uncharacterized protein</fullName>
    </submittedName>
</protein>
<feature type="compositionally biased region" description="Basic and acidic residues" evidence="1">
    <location>
        <begin position="193"/>
        <end position="215"/>
    </location>
</feature>
<feature type="compositionally biased region" description="Low complexity" evidence="1">
    <location>
        <begin position="216"/>
        <end position="233"/>
    </location>
</feature>
<dbReference type="OrthoDB" id="1766790at2"/>
<name>A0A127EIN5_CLOPF</name>
<evidence type="ECO:0000256" key="2">
    <source>
        <dbReference type="SAM" id="Phobius"/>
    </source>
</evidence>
<evidence type="ECO:0000313" key="4">
    <source>
        <dbReference type="Proteomes" id="UP000070260"/>
    </source>
</evidence>
<feature type="transmembrane region" description="Helical" evidence="2">
    <location>
        <begin position="21"/>
        <end position="40"/>
    </location>
</feature>
<keyword evidence="2" id="KW-0812">Transmembrane</keyword>
<accession>A0A127EIN5</accession>
<gene>
    <name evidence="3" type="ORF">JFP838_08510</name>
</gene>
<feature type="compositionally biased region" description="Polar residues" evidence="1">
    <location>
        <begin position="252"/>
        <end position="265"/>
    </location>
</feature>
<dbReference type="Proteomes" id="UP000070260">
    <property type="component" value="Chromosome"/>
</dbReference>
<keyword evidence="2" id="KW-0472">Membrane</keyword>
<feature type="transmembrane region" description="Helical" evidence="2">
    <location>
        <begin position="77"/>
        <end position="94"/>
    </location>
</feature>
<proteinExistence type="predicted"/>
<keyword evidence="2" id="KW-1133">Transmembrane helix</keyword>
<dbReference type="PATRIC" id="fig|1502.177.peg.1745"/>
<reference evidence="3 4" key="1">
    <citation type="journal article" date="2016" name="PLoS ONE">
        <title>Plasmid Characterization and Chromosome Analysis of Two netF+ Clostridium perfringens Isolates Associated with Foal and Canine Necrotizing Enteritis.</title>
        <authorList>
            <person name="Mehdizadeh Gohari I."/>
            <person name="Kropinski A.M."/>
            <person name="Weese S.J."/>
            <person name="Parreira V.R."/>
            <person name="Whitehead A.E."/>
            <person name="Boerlin P."/>
            <person name="Prescott J.F."/>
        </authorList>
    </citation>
    <scope>NUCLEOTIDE SEQUENCE [LARGE SCALE GENOMIC DNA]</scope>
    <source>
        <strain evidence="3 4">JP838</strain>
    </source>
</reference>
<organism evidence="3 4">
    <name type="scientific">Clostridium perfringens</name>
    <dbReference type="NCBI Taxonomy" id="1502"/>
    <lineage>
        <taxon>Bacteria</taxon>
        <taxon>Bacillati</taxon>
        <taxon>Bacillota</taxon>
        <taxon>Clostridia</taxon>
        <taxon>Eubacteriales</taxon>
        <taxon>Clostridiaceae</taxon>
        <taxon>Clostridium</taxon>
    </lineage>
</organism>
<dbReference type="AlphaFoldDB" id="A0A127EIN5"/>
<sequence>MKNGLKKLFKKLPGVNGKCKKVMSAYYGIFIFFSIVAFLTKGNGSNVALGLFLILLVLPSIAIGFKNIKRFSRNEKLNYIVYPGIFIILIFVNVNSGLSNNKNFQNDALKELGINESEYKETIERYENLKGELKNNTINKDQYKLEENDYKKLESSYENLKVETAKKEEVYNELLKKKAEKEEQEKIAKAEAERKAKEEAEKARIQREDEVKKDSSNSNQSSNRNNQSNNKNNGTFKPNGGTASHDHRTGYDSPSSDPNKPQATSDYGYVASGNNYIHKTPDCKFIRGKQTSRVSVSASGKHTCNCWRY</sequence>
<dbReference type="EMBL" id="CP010994">
    <property type="protein sequence ID" value="AMN35787.1"/>
    <property type="molecule type" value="Genomic_DNA"/>
</dbReference>
<feature type="transmembrane region" description="Helical" evidence="2">
    <location>
        <begin position="46"/>
        <end position="65"/>
    </location>
</feature>
<feature type="region of interest" description="Disordered" evidence="1">
    <location>
        <begin position="193"/>
        <end position="270"/>
    </location>
</feature>
<evidence type="ECO:0000256" key="1">
    <source>
        <dbReference type="SAM" id="MobiDB-lite"/>
    </source>
</evidence>